<keyword evidence="3" id="KW-1185">Reference proteome</keyword>
<reference evidence="2" key="1">
    <citation type="submission" date="2021-03" db="EMBL/GenBank/DDBJ databases">
        <title>Draft genome sequence of rust myrtle Austropuccinia psidii MF-1, a brazilian biotype.</title>
        <authorList>
            <person name="Quecine M.C."/>
            <person name="Pachon D.M.R."/>
            <person name="Bonatelli M.L."/>
            <person name="Correr F.H."/>
            <person name="Franceschini L.M."/>
            <person name="Leite T.F."/>
            <person name="Margarido G.R.A."/>
            <person name="Almeida C.A."/>
            <person name="Ferrarezi J.A."/>
            <person name="Labate C.A."/>
        </authorList>
    </citation>
    <scope>NUCLEOTIDE SEQUENCE</scope>
    <source>
        <strain evidence="2">MF-1</strain>
    </source>
</reference>
<protein>
    <recommendedName>
        <fullName evidence="1">Reverse transcriptase Ty1/copia-type domain-containing protein</fullName>
    </recommendedName>
</protein>
<dbReference type="Pfam" id="PF07727">
    <property type="entry name" value="RVT_2"/>
    <property type="match status" value="1"/>
</dbReference>
<dbReference type="AlphaFoldDB" id="A0A9Q3JFG0"/>
<proteinExistence type="predicted"/>
<dbReference type="OrthoDB" id="1729511at2759"/>
<dbReference type="CDD" id="cd09272">
    <property type="entry name" value="RNase_HI_RT_Ty1"/>
    <property type="match status" value="1"/>
</dbReference>
<evidence type="ECO:0000259" key="1">
    <source>
        <dbReference type="Pfam" id="PF07727"/>
    </source>
</evidence>
<sequence>MDVRRAFLNAPLQQEICLEIPQGVSEDKEAHIIQLNKAIYGLKQASLAWYKHLTKWLTTSGFQCAITDPCVFWRKGNSPIWIYVHIDDLARFGPNLEDFKQEIKKDFDMKDLGIHHWNSCLQVFRYLFHSRDLSLTFKNNGFNHIITYADDDWGNNPIDRRSISGFTVSIDSHLISWRSKKQQTISHSKTEADYKALSDTAKETTWLVNLSNEIQLTSSPLEPLLLKDSKGAIDLALCDANNSRFKTKHMDIRVHFI</sequence>
<name>A0A9Q3JFG0_9BASI</name>
<dbReference type="Proteomes" id="UP000765509">
    <property type="component" value="Unassembled WGS sequence"/>
</dbReference>
<organism evidence="2 3">
    <name type="scientific">Austropuccinia psidii MF-1</name>
    <dbReference type="NCBI Taxonomy" id="1389203"/>
    <lineage>
        <taxon>Eukaryota</taxon>
        <taxon>Fungi</taxon>
        <taxon>Dikarya</taxon>
        <taxon>Basidiomycota</taxon>
        <taxon>Pucciniomycotina</taxon>
        <taxon>Pucciniomycetes</taxon>
        <taxon>Pucciniales</taxon>
        <taxon>Sphaerophragmiaceae</taxon>
        <taxon>Austropuccinia</taxon>
    </lineage>
</organism>
<dbReference type="PANTHER" id="PTHR11439">
    <property type="entry name" value="GAG-POL-RELATED RETROTRANSPOSON"/>
    <property type="match status" value="1"/>
</dbReference>
<feature type="domain" description="Reverse transcriptase Ty1/copia-type" evidence="1">
    <location>
        <begin position="1"/>
        <end position="114"/>
    </location>
</feature>
<evidence type="ECO:0000313" key="2">
    <source>
        <dbReference type="EMBL" id="MBW0561163.1"/>
    </source>
</evidence>
<dbReference type="EMBL" id="AVOT02070623">
    <property type="protein sequence ID" value="MBW0561163.1"/>
    <property type="molecule type" value="Genomic_DNA"/>
</dbReference>
<comment type="caution">
    <text evidence="2">The sequence shown here is derived from an EMBL/GenBank/DDBJ whole genome shotgun (WGS) entry which is preliminary data.</text>
</comment>
<evidence type="ECO:0000313" key="3">
    <source>
        <dbReference type="Proteomes" id="UP000765509"/>
    </source>
</evidence>
<dbReference type="InterPro" id="IPR013103">
    <property type="entry name" value="RVT_2"/>
</dbReference>
<accession>A0A9Q3JFG0</accession>
<dbReference type="PANTHER" id="PTHR11439:SF467">
    <property type="entry name" value="INTEGRASE CATALYTIC DOMAIN-CONTAINING PROTEIN"/>
    <property type="match status" value="1"/>
</dbReference>
<gene>
    <name evidence="2" type="ORF">O181_100878</name>
</gene>